<dbReference type="InterPro" id="IPR020846">
    <property type="entry name" value="MFS_dom"/>
</dbReference>
<name>U2J8S0_9SPHI</name>
<dbReference type="PATRIC" id="fig|1346330.5.peg.2364"/>
<evidence type="ECO:0000313" key="8">
    <source>
        <dbReference type="EMBL" id="ERJ59033.1"/>
    </source>
</evidence>
<protein>
    <recommendedName>
        <fullName evidence="7">Major facilitator superfamily (MFS) profile domain-containing protein</fullName>
    </recommendedName>
</protein>
<dbReference type="PANTHER" id="PTHR23513">
    <property type="entry name" value="INTEGRAL MEMBRANE EFFLUX PROTEIN-RELATED"/>
    <property type="match status" value="1"/>
</dbReference>
<feature type="transmembrane region" description="Helical" evidence="6">
    <location>
        <begin position="193"/>
        <end position="215"/>
    </location>
</feature>
<comment type="caution">
    <text evidence="8">The sequence shown here is derived from an EMBL/GenBank/DDBJ whole genome shotgun (WGS) entry which is preliminary data.</text>
</comment>
<feature type="transmembrane region" description="Helical" evidence="6">
    <location>
        <begin position="343"/>
        <end position="363"/>
    </location>
</feature>
<comment type="subcellular location">
    <subcellularLocation>
        <location evidence="1">Cell membrane</location>
        <topology evidence="1">Multi-pass membrane protein</topology>
    </subcellularLocation>
</comment>
<evidence type="ECO:0000256" key="5">
    <source>
        <dbReference type="ARBA" id="ARBA00023136"/>
    </source>
</evidence>
<keyword evidence="3 6" id="KW-0812">Transmembrane</keyword>
<dbReference type="eggNOG" id="COG2814">
    <property type="taxonomic scope" value="Bacteria"/>
</dbReference>
<dbReference type="Gene3D" id="1.20.1250.20">
    <property type="entry name" value="MFS general substrate transporter like domains"/>
    <property type="match status" value="1"/>
</dbReference>
<dbReference type="InterPro" id="IPR036259">
    <property type="entry name" value="MFS_trans_sf"/>
</dbReference>
<evidence type="ECO:0000256" key="2">
    <source>
        <dbReference type="ARBA" id="ARBA00022475"/>
    </source>
</evidence>
<dbReference type="PANTHER" id="PTHR23513:SF6">
    <property type="entry name" value="MAJOR FACILITATOR SUPERFAMILY ASSOCIATED DOMAIN-CONTAINING PROTEIN"/>
    <property type="match status" value="1"/>
</dbReference>
<feature type="transmembrane region" description="Helical" evidence="6">
    <location>
        <begin position="116"/>
        <end position="137"/>
    </location>
</feature>
<evidence type="ECO:0000259" key="7">
    <source>
        <dbReference type="PROSITE" id="PS50850"/>
    </source>
</evidence>
<feature type="transmembrane region" description="Helical" evidence="6">
    <location>
        <begin position="43"/>
        <end position="65"/>
    </location>
</feature>
<dbReference type="EMBL" id="ATDL01000015">
    <property type="protein sequence ID" value="ERJ59033.1"/>
    <property type="molecule type" value="Genomic_DNA"/>
</dbReference>
<feature type="transmembrane region" description="Helical" evidence="6">
    <location>
        <begin position="227"/>
        <end position="248"/>
    </location>
</feature>
<dbReference type="InterPro" id="IPR011701">
    <property type="entry name" value="MFS"/>
</dbReference>
<dbReference type="Pfam" id="PF07690">
    <property type="entry name" value="MFS_1"/>
    <property type="match status" value="1"/>
</dbReference>
<dbReference type="AlphaFoldDB" id="U2J8S0"/>
<dbReference type="SUPFAM" id="SSF103473">
    <property type="entry name" value="MFS general substrate transporter"/>
    <property type="match status" value="1"/>
</dbReference>
<keyword evidence="9" id="KW-1185">Reference proteome</keyword>
<feature type="domain" description="Major facilitator superfamily (MFS) profile" evidence="7">
    <location>
        <begin position="1"/>
        <end position="369"/>
    </location>
</feature>
<dbReference type="PROSITE" id="PS50850">
    <property type="entry name" value="MFS"/>
    <property type="match status" value="1"/>
</dbReference>
<reference evidence="8 9" key="1">
    <citation type="journal article" date="2013" name="Genome Announc.">
        <title>The Draft Genome Sequence of Sphingomonas paucimobilis Strain HER1398 (Proteobacteria), Host to the Giant PAU Phage, Indicates That It Is a Member of the Genus Sphingobacterium (Bacteroidetes).</title>
        <authorList>
            <person name="White R.A.III."/>
            <person name="Suttle C.A."/>
        </authorList>
    </citation>
    <scope>NUCLEOTIDE SEQUENCE [LARGE SCALE GENOMIC DNA]</scope>
    <source>
        <strain evidence="8 9">HER1398</strain>
    </source>
</reference>
<evidence type="ECO:0000256" key="1">
    <source>
        <dbReference type="ARBA" id="ARBA00004651"/>
    </source>
</evidence>
<sequence>MWWITDTTGSITYLAIAGMAALLPQALLGPLGGVLADRYNRRVIMIVSDAVSALCMVVLIILFLTDSIALWHAFVMMSIRGGMQAFQSPASSASTAMLVPKSFITRAAGLNQMLQGISIVASAPLGAFAISVMPLGWALSIDVITAILAIVPLFFFTIPQFGKSQASNSMAKIKAEFLEGVLLVWNNPGWKRLYGLLGIVVLIIMPSFTFIPLLVKVYFNGGAPQVGLIEGLAGVGMLLGGAIVAIIVPRRKVRWILFGSTVGCLTLSFVALTPPTWFWMAAMWWLINGTTFIFINAPLTALLQSTIPNQFQGRVLSLLNTIMALAAPIGLGIASPLGELIGIRWLFIAMGIAGGLVSLLGFYSRFLREMDAMS</sequence>
<dbReference type="Proteomes" id="UP000016584">
    <property type="component" value="Unassembled WGS sequence"/>
</dbReference>
<evidence type="ECO:0000256" key="6">
    <source>
        <dbReference type="SAM" id="Phobius"/>
    </source>
</evidence>
<evidence type="ECO:0000256" key="4">
    <source>
        <dbReference type="ARBA" id="ARBA00022989"/>
    </source>
</evidence>
<feature type="transmembrane region" description="Helical" evidence="6">
    <location>
        <begin position="278"/>
        <end position="303"/>
    </location>
</feature>
<feature type="transmembrane region" description="Helical" evidence="6">
    <location>
        <begin position="315"/>
        <end position="337"/>
    </location>
</feature>
<feature type="transmembrane region" description="Helical" evidence="6">
    <location>
        <begin position="12"/>
        <end position="36"/>
    </location>
</feature>
<evidence type="ECO:0000256" key="3">
    <source>
        <dbReference type="ARBA" id="ARBA00022692"/>
    </source>
</evidence>
<keyword evidence="4 6" id="KW-1133">Transmembrane helix</keyword>
<dbReference type="CDD" id="cd06173">
    <property type="entry name" value="MFS_MefA_like"/>
    <property type="match status" value="1"/>
</dbReference>
<accession>U2J8S0</accession>
<gene>
    <name evidence="8" type="ORF">M472_09645</name>
</gene>
<feature type="transmembrane region" description="Helical" evidence="6">
    <location>
        <begin position="143"/>
        <end position="162"/>
    </location>
</feature>
<keyword evidence="5 6" id="KW-0472">Membrane</keyword>
<organism evidence="8 9">
    <name type="scientific">Sphingobacterium paucimobilis HER1398</name>
    <dbReference type="NCBI Taxonomy" id="1346330"/>
    <lineage>
        <taxon>Bacteria</taxon>
        <taxon>Pseudomonadati</taxon>
        <taxon>Bacteroidota</taxon>
        <taxon>Sphingobacteriia</taxon>
        <taxon>Sphingobacteriales</taxon>
        <taxon>Sphingobacteriaceae</taxon>
        <taxon>Sphingobacterium</taxon>
    </lineage>
</organism>
<dbReference type="GO" id="GO:0005886">
    <property type="term" value="C:plasma membrane"/>
    <property type="evidence" value="ECO:0007669"/>
    <property type="project" value="UniProtKB-SubCell"/>
</dbReference>
<keyword evidence="2" id="KW-1003">Cell membrane</keyword>
<dbReference type="GO" id="GO:0022857">
    <property type="term" value="F:transmembrane transporter activity"/>
    <property type="evidence" value="ECO:0007669"/>
    <property type="project" value="InterPro"/>
</dbReference>
<feature type="transmembrane region" description="Helical" evidence="6">
    <location>
        <begin position="255"/>
        <end position="272"/>
    </location>
</feature>
<evidence type="ECO:0000313" key="9">
    <source>
        <dbReference type="Proteomes" id="UP000016584"/>
    </source>
</evidence>
<proteinExistence type="predicted"/>